<dbReference type="InterPro" id="IPR012132">
    <property type="entry name" value="GMC_OxRdtase"/>
</dbReference>
<comment type="cofactor">
    <cofactor evidence="1">
        <name>FAD</name>
        <dbReference type="ChEBI" id="CHEBI:57692"/>
    </cofactor>
</comment>
<dbReference type="PANTHER" id="PTHR11552">
    <property type="entry name" value="GLUCOSE-METHANOL-CHOLINE GMC OXIDOREDUCTASE"/>
    <property type="match status" value="1"/>
</dbReference>
<dbReference type="EMBL" id="JAQOMS010000002">
    <property type="protein sequence ID" value="MDC2888025.1"/>
    <property type="molecule type" value="Genomic_DNA"/>
</dbReference>
<evidence type="ECO:0000256" key="5">
    <source>
        <dbReference type="RuleBase" id="RU003968"/>
    </source>
</evidence>
<evidence type="ECO:0000256" key="1">
    <source>
        <dbReference type="ARBA" id="ARBA00001974"/>
    </source>
</evidence>
<proteinExistence type="inferred from homology"/>
<dbReference type="Gene3D" id="3.50.50.60">
    <property type="entry name" value="FAD/NAD(P)-binding domain"/>
    <property type="match status" value="2"/>
</dbReference>
<dbReference type="Proteomes" id="UP001528411">
    <property type="component" value="Unassembled WGS sequence"/>
</dbReference>
<evidence type="ECO:0000256" key="3">
    <source>
        <dbReference type="ARBA" id="ARBA00022630"/>
    </source>
</evidence>
<feature type="domain" description="Glucose-methanol-choline oxidoreductase N-terminal" evidence="7">
    <location>
        <begin position="197"/>
        <end position="211"/>
    </location>
</feature>
<dbReference type="SUPFAM" id="SSF51905">
    <property type="entry name" value="FAD/NAD(P)-binding domain"/>
    <property type="match status" value="1"/>
</dbReference>
<comment type="caution">
    <text evidence="8">The sequence shown here is derived from an EMBL/GenBank/DDBJ whole genome shotgun (WGS) entry which is preliminary data.</text>
</comment>
<dbReference type="PANTHER" id="PTHR11552:SF147">
    <property type="entry name" value="CHOLINE DEHYDROGENASE, MITOCHONDRIAL"/>
    <property type="match status" value="1"/>
</dbReference>
<evidence type="ECO:0000256" key="4">
    <source>
        <dbReference type="ARBA" id="ARBA00022827"/>
    </source>
</evidence>
<name>A0ABT5F938_9GAMM</name>
<dbReference type="RefSeq" id="WP_272179759.1">
    <property type="nucleotide sequence ID" value="NZ_JAQOMS010000002.1"/>
</dbReference>
<evidence type="ECO:0000256" key="2">
    <source>
        <dbReference type="ARBA" id="ARBA00010790"/>
    </source>
</evidence>
<organism evidence="8 9">
    <name type="scientific">Psychrosphaera algicola</name>
    <dbReference type="NCBI Taxonomy" id="3023714"/>
    <lineage>
        <taxon>Bacteria</taxon>
        <taxon>Pseudomonadati</taxon>
        <taxon>Pseudomonadota</taxon>
        <taxon>Gammaproteobacteria</taxon>
        <taxon>Alteromonadales</taxon>
        <taxon>Pseudoalteromonadaceae</taxon>
        <taxon>Psychrosphaera</taxon>
    </lineage>
</organism>
<evidence type="ECO:0000259" key="6">
    <source>
        <dbReference type="PROSITE" id="PS00623"/>
    </source>
</evidence>
<accession>A0ABT5F938</accession>
<dbReference type="InterPro" id="IPR000172">
    <property type="entry name" value="GMC_OxRdtase_N"/>
</dbReference>
<dbReference type="PROSITE" id="PS00623">
    <property type="entry name" value="GMC_OXRED_1"/>
    <property type="match status" value="1"/>
</dbReference>
<dbReference type="InterPro" id="IPR036188">
    <property type="entry name" value="FAD/NAD-bd_sf"/>
</dbReference>
<protein>
    <submittedName>
        <fullName evidence="8">GMC family oxidoreductase N-terminal domain-containing protein</fullName>
    </submittedName>
</protein>
<comment type="similarity">
    <text evidence="2 5">Belongs to the GMC oxidoreductase family.</text>
</comment>
<keyword evidence="9" id="KW-1185">Reference proteome</keyword>
<keyword evidence="3 5" id="KW-0285">Flavoprotein</keyword>
<sequence length="268" mass="29500">MPTKYKNWAYDTVPQPGLNGRCGYQPRGKVLGGSSSINAMIYIRGHQQDYNDWQDLGWGWQDVLPYFIKSENNQNGENALHGGSGPLYVSNTRSNNQVASDFVRAGMSIGIAHNLDFNGPEQEGVGLYQVTQKNGLRCSAAKAYVDPVRFRSNLTIETSLHVTHLSFKDKTCIGVSGIKHDRNVQFTANKEVLLCAGAFGSPQLLMLSGVGPKQHLKDNNINLVHDLPGVGENLQDHPDYVSSYLSNNPTTFGLSFRGSGIWGDNWLI</sequence>
<reference evidence="8 9" key="1">
    <citation type="submission" date="2023-01" db="EMBL/GenBank/DDBJ databases">
        <title>Psychrosphaera sp. nov., isolated from marine algae.</title>
        <authorList>
            <person name="Bayburt H."/>
            <person name="Choi B.J."/>
            <person name="Kim J.M."/>
            <person name="Choi D.G."/>
            <person name="Jeon C.O."/>
        </authorList>
    </citation>
    <scope>NUCLEOTIDE SEQUENCE [LARGE SCALE GENOMIC DNA]</scope>
    <source>
        <strain evidence="8 9">G1-22</strain>
    </source>
</reference>
<evidence type="ECO:0000259" key="7">
    <source>
        <dbReference type="PROSITE" id="PS00624"/>
    </source>
</evidence>
<dbReference type="PROSITE" id="PS00624">
    <property type="entry name" value="GMC_OXRED_2"/>
    <property type="match status" value="1"/>
</dbReference>
<keyword evidence="4 5" id="KW-0274">FAD</keyword>
<evidence type="ECO:0000313" key="8">
    <source>
        <dbReference type="EMBL" id="MDC2888025.1"/>
    </source>
</evidence>
<gene>
    <name evidence="8" type="ORF">PN838_03295</name>
</gene>
<evidence type="ECO:0000313" key="9">
    <source>
        <dbReference type="Proteomes" id="UP001528411"/>
    </source>
</evidence>
<dbReference type="Pfam" id="PF00732">
    <property type="entry name" value="GMC_oxred_N"/>
    <property type="match status" value="1"/>
</dbReference>
<feature type="domain" description="Glucose-methanol-choline oxidoreductase N-terminal" evidence="6">
    <location>
        <begin position="28"/>
        <end position="51"/>
    </location>
</feature>